<dbReference type="KEGG" id="vpy:HZI73_03805"/>
<evidence type="ECO:0000256" key="6">
    <source>
        <dbReference type="ARBA" id="ARBA00022989"/>
    </source>
</evidence>
<keyword evidence="3 9" id="KW-1003">Cell membrane</keyword>
<dbReference type="Proteomes" id="UP000683246">
    <property type="component" value="Chromosome"/>
</dbReference>
<evidence type="ECO:0000256" key="1">
    <source>
        <dbReference type="ARBA" id="ARBA00004370"/>
    </source>
</evidence>
<dbReference type="PANTHER" id="PTHR33910">
    <property type="entry name" value="PROTEIN TRANSLOCASE SUBUNIT SECE"/>
    <property type="match status" value="1"/>
</dbReference>
<dbReference type="PANTHER" id="PTHR33910:SF1">
    <property type="entry name" value="PROTEIN TRANSLOCASE SUBUNIT SECE"/>
    <property type="match status" value="1"/>
</dbReference>
<organism evidence="10 11">
    <name type="scientific">Vallitalea pronyensis</name>
    <dbReference type="NCBI Taxonomy" id="1348613"/>
    <lineage>
        <taxon>Bacteria</taxon>
        <taxon>Bacillati</taxon>
        <taxon>Bacillota</taxon>
        <taxon>Clostridia</taxon>
        <taxon>Lachnospirales</taxon>
        <taxon>Vallitaleaceae</taxon>
        <taxon>Vallitalea</taxon>
    </lineage>
</organism>
<reference evidence="10" key="1">
    <citation type="submission" date="2020-07" db="EMBL/GenBank/DDBJ databases">
        <title>Vallitalea pronyensis genome.</title>
        <authorList>
            <person name="Postec A."/>
        </authorList>
    </citation>
    <scope>NUCLEOTIDE SEQUENCE</scope>
    <source>
        <strain evidence="10">FatNI3</strain>
    </source>
</reference>
<keyword evidence="5 9" id="KW-0653">Protein transport</keyword>
<dbReference type="NCBIfam" id="TIGR00964">
    <property type="entry name" value="secE_bact"/>
    <property type="match status" value="1"/>
</dbReference>
<evidence type="ECO:0000256" key="4">
    <source>
        <dbReference type="ARBA" id="ARBA00022692"/>
    </source>
</evidence>
<comment type="similarity">
    <text evidence="9">Belongs to the SecE/SEC61-gamma family.</text>
</comment>
<dbReference type="EMBL" id="CP058649">
    <property type="protein sequence ID" value="QUI21464.1"/>
    <property type="molecule type" value="Genomic_DNA"/>
</dbReference>
<dbReference type="GO" id="GO:0043952">
    <property type="term" value="P:protein transport by the Sec complex"/>
    <property type="evidence" value="ECO:0007669"/>
    <property type="project" value="UniProtKB-UniRule"/>
</dbReference>
<dbReference type="RefSeq" id="WP_212696934.1">
    <property type="nucleotide sequence ID" value="NZ_CP058649.1"/>
</dbReference>
<keyword evidence="6 9" id="KW-1133">Transmembrane helix</keyword>
<dbReference type="GO" id="GO:0065002">
    <property type="term" value="P:intracellular protein transmembrane transport"/>
    <property type="evidence" value="ECO:0007669"/>
    <property type="project" value="UniProtKB-UniRule"/>
</dbReference>
<accession>A0A8J8SFM2</accession>
<keyword evidence="11" id="KW-1185">Reference proteome</keyword>
<keyword evidence="4 9" id="KW-0812">Transmembrane</keyword>
<proteinExistence type="inferred from homology"/>
<keyword evidence="2 9" id="KW-0813">Transport</keyword>
<dbReference type="HAMAP" id="MF_00422">
    <property type="entry name" value="SecE"/>
    <property type="match status" value="1"/>
</dbReference>
<dbReference type="GO" id="GO:0006605">
    <property type="term" value="P:protein targeting"/>
    <property type="evidence" value="ECO:0007669"/>
    <property type="project" value="UniProtKB-UniRule"/>
</dbReference>
<evidence type="ECO:0000313" key="10">
    <source>
        <dbReference type="EMBL" id="QUI21464.1"/>
    </source>
</evidence>
<evidence type="ECO:0000256" key="5">
    <source>
        <dbReference type="ARBA" id="ARBA00022927"/>
    </source>
</evidence>
<comment type="function">
    <text evidence="9">Essential subunit of the Sec protein translocation channel SecYEG. Clamps together the 2 halves of SecY. May contact the channel plug during translocation.</text>
</comment>
<dbReference type="InterPro" id="IPR001901">
    <property type="entry name" value="Translocase_SecE/Sec61-g"/>
</dbReference>
<sequence>MSEARKKSFFKGLKGEFKKIVWPDRKTLTKQTVTVIVLSLVIGALIAGIDFLFNAGVSYIY</sequence>
<protein>
    <recommendedName>
        <fullName evidence="9">Protein translocase subunit SecE</fullName>
    </recommendedName>
</protein>
<dbReference type="Gene3D" id="1.20.5.1030">
    <property type="entry name" value="Preprotein translocase secy subunit"/>
    <property type="match status" value="1"/>
</dbReference>
<dbReference type="InterPro" id="IPR005807">
    <property type="entry name" value="SecE_bac"/>
</dbReference>
<keyword evidence="7 9" id="KW-0811">Translocation</keyword>
<evidence type="ECO:0000256" key="7">
    <source>
        <dbReference type="ARBA" id="ARBA00023010"/>
    </source>
</evidence>
<keyword evidence="8 9" id="KW-0472">Membrane</keyword>
<dbReference type="AlphaFoldDB" id="A0A8J8SFM2"/>
<evidence type="ECO:0000256" key="3">
    <source>
        <dbReference type="ARBA" id="ARBA00022475"/>
    </source>
</evidence>
<dbReference type="GO" id="GO:0009306">
    <property type="term" value="P:protein secretion"/>
    <property type="evidence" value="ECO:0007669"/>
    <property type="project" value="UniProtKB-UniRule"/>
</dbReference>
<dbReference type="InterPro" id="IPR038379">
    <property type="entry name" value="SecE_sf"/>
</dbReference>
<feature type="transmembrane region" description="Helical" evidence="9">
    <location>
        <begin position="35"/>
        <end position="60"/>
    </location>
</feature>
<comment type="subcellular location">
    <subcellularLocation>
        <location evidence="9">Cell membrane</location>
        <topology evidence="9">Single-pass membrane protein</topology>
    </subcellularLocation>
    <subcellularLocation>
        <location evidence="1">Membrane</location>
    </subcellularLocation>
</comment>
<dbReference type="GO" id="GO:0008320">
    <property type="term" value="F:protein transmembrane transporter activity"/>
    <property type="evidence" value="ECO:0007669"/>
    <property type="project" value="UniProtKB-UniRule"/>
</dbReference>
<gene>
    <name evidence="9 10" type="primary">secE</name>
    <name evidence="10" type="ORF">HZI73_03805</name>
</gene>
<evidence type="ECO:0000313" key="11">
    <source>
        <dbReference type="Proteomes" id="UP000683246"/>
    </source>
</evidence>
<comment type="subunit">
    <text evidence="9">Component of the Sec protein translocase complex. Heterotrimer consisting of SecY, SecE and SecG subunits. The heterotrimers can form oligomers, although 1 heterotrimer is thought to be able to translocate proteins. Interacts with the ribosome. Interacts with SecDF, and other proteins may be involved. Interacts with SecA.</text>
</comment>
<evidence type="ECO:0000256" key="8">
    <source>
        <dbReference type="ARBA" id="ARBA00023136"/>
    </source>
</evidence>
<name>A0A8J8SFM2_9FIRM</name>
<evidence type="ECO:0000256" key="2">
    <source>
        <dbReference type="ARBA" id="ARBA00022448"/>
    </source>
</evidence>
<dbReference type="Pfam" id="PF00584">
    <property type="entry name" value="SecE"/>
    <property type="match status" value="1"/>
</dbReference>
<dbReference type="GO" id="GO:0005886">
    <property type="term" value="C:plasma membrane"/>
    <property type="evidence" value="ECO:0007669"/>
    <property type="project" value="UniProtKB-SubCell"/>
</dbReference>
<evidence type="ECO:0000256" key="9">
    <source>
        <dbReference type="HAMAP-Rule" id="MF_00422"/>
    </source>
</evidence>